<dbReference type="InterPro" id="IPR011041">
    <property type="entry name" value="Quinoprot_gluc/sorb_DH_b-prop"/>
</dbReference>
<sequence length="477" mass="51780">MHSLASLLVTAALVCSLASASNPVSIPIIHGQLNVHTKRLAQLPRFEGDSAKIICIVPHQNHLYVCTLNAIYKVNFRGSVSLYLDIQKAIASQTPRSLNYDNRAHGGVRSIAFHPDFPRNGLLYVSAMESRPSNPKQFTYISDTHKPIAADSVLLEFKHNFGRGVPDHSSYRNVFRVGMRVFDHPIKQIAFREGLLYIAHGDGSFQSATAGGGQRNDALGKILRINPLRSGNSPYTVPQSNPFMGASSMKDEVYALGFRNPHQLCFGNDGTLYVADAGRDNIEEIDLVVPGGNYGWAEREGTFVHLSKGGLVSGVQSLPSDDAKHGYIYPAAQVGHEGRHGAGFVGQAVAGGCPIENNSPMSGNYYYCDFPKSGKLYYSTISELKSARTTGSPSQLTQARTRQATIFFDHDNNPGTPPKKFDSLGDLVRYDTSEDIGDRADIRLGRGPAGQLYWSSKANGRVYIFTSSMPGGPGGPV</sequence>
<dbReference type="Proteomes" id="UP000247409">
    <property type="component" value="Unassembled WGS sequence"/>
</dbReference>
<feature type="signal peptide" evidence="1">
    <location>
        <begin position="1"/>
        <end position="20"/>
    </location>
</feature>
<dbReference type="EMBL" id="NBIV01000237">
    <property type="protein sequence ID" value="PXF41078.1"/>
    <property type="molecule type" value="Genomic_DNA"/>
</dbReference>
<comment type="caution">
    <text evidence="3">The sequence shown here is derived from an EMBL/GenBank/DDBJ whole genome shotgun (WGS) entry which is preliminary data.</text>
</comment>
<name>A0A2V3IGB7_9FLOR</name>
<dbReference type="InterPro" id="IPR012938">
    <property type="entry name" value="Glc/Sorbosone_DH"/>
</dbReference>
<protein>
    <submittedName>
        <fullName evidence="3">HHIP-like protein 1</fullName>
    </submittedName>
</protein>
<evidence type="ECO:0000313" key="4">
    <source>
        <dbReference type="Proteomes" id="UP000247409"/>
    </source>
</evidence>
<feature type="domain" description="Glucose/Sorbosone dehydrogenase" evidence="2">
    <location>
        <begin position="101"/>
        <end position="298"/>
    </location>
</feature>
<dbReference type="InterPro" id="IPR011042">
    <property type="entry name" value="6-blade_b-propeller_TolB-like"/>
</dbReference>
<dbReference type="PANTHER" id="PTHR19328:SF13">
    <property type="entry name" value="HIPL1 PROTEIN"/>
    <property type="match status" value="1"/>
</dbReference>
<dbReference type="OrthoDB" id="10266706at2759"/>
<proteinExistence type="predicted"/>
<evidence type="ECO:0000313" key="3">
    <source>
        <dbReference type="EMBL" id="PXF41078.1"/>
    </source>
</evidence>
<feature type="chain" id="PRO_5015884830" evidence="1">
    <location>
        <begin position="21"/>
        <end position="477"/>
    </location>
</feature>
<keyword evidence="1" id="KW-0732">Signal</keyword>
<gene>
    <name evidence="3" type="ORF">BWQ96_09218</name>
</gene>
<dbReference type="SUPFAM" id="SSF50952">
    <property type="entry name" value="Soluble quinoprotein glucose dehydrogenase"/>
    <property type="match status" value="1"/>
</dbReference>
<evidence type="ECO:0000259" key="2">
    <source>
        <dbReference type="Pfam" id="PF07995"/>
    </source>
</evidence>
<keyword evidence="4" id="KW-1185">Reference proteome</keyword>
<dbReference type="Gene3D" id="2.120.10.30">
    <property type="entry name" value="TolB, C-terminal domain"/>
    <property type="match status" value="1"/>
</dbReference>
<dbReference type="STRING" id="448386.A0A2V3IGB7"/>
<accession>A0A2V3IGB7</accession>
<dbReference type="PANTHER" id="PTHR19328">
    <property type="entry name" value="HEDGEHOG-INTERACTING PROTEIN"/>
    <property type="match status" value="1"/>
</dbReference>
<reference evidence="3 4" key="1">
    <citation type="journal article" date="2018" name="Mol. Biol. Evol.">
        <title>Analysis of the draft genome of the red seaweed Gracilariopsis chorda provides insights into genome size evolution in Rhodophyta.</title>
        <authorList>
            <person name="Lee J."/>
            <person name="Yang E.C."/>
            <person name="Graf L."/>
            <person name="Yang J.H."/>
            <person name="Qiu H."/>
            <person name="Zel Zion U."/>
            <person name="Chan C.X."/>
            <person name="Stephens T.G."/>
            <person name="Weber A.P.M."/>
            <person name="Boo G.H."/>
            <person name="Boo S.M."/>
            <person name="Kim K.M."/>
            <person name="Shin Y."/>
            <person name="Jung M."/>
            <person name="Lee S.J."/>
            <person name="Yim H.S."/>
            <person name="Lee J.H."/>
            <person name="Bhattacharya D."/>
            <person name="Yoon H.S."/>
        </authorList>
    </citation>
    <scope>NUCLEOTIDE SEQUENCE [LARGE SCALE GENOMIC DNA]</scope>
    <source>
        <strain evidence="3 4">SKKU-2015</strain>
        <tissue evidence="3">Whole body</tissue>
    </source>
</reference>
<evidence type="ECO:0000256" key="1">
    <source>
        <dbReference type="SAM" id="SignalP"/>
    </source>
</evidence>
<organism evidence="3 4">
    <name type="scientific">Gracilariopsis chorda</name>
    <dbReference type="NCBI Taxonomy" id="448386"/>
    <lineage>
        <taxon>Eukaryota</taxon>
        <taxon>Rhodophyta</taxon>
        <taxon>Florideophyceae</taxon>
        <taxon>Rhodymeniophycidae</taxon>
        <taxon>Gracilariales</taxon>
        <taxon>Gracilariaceae</taxon>
        <taxon>Gracilariopsis</taxon>
    </lineage>
</organism>
<dbReference type="AlphaFoldDB" id="A0A2V3IGB7"/>
<dbReference type="Pfam" id="PF07995">
    <property type="entry name" value="GSDH"/>
    <property type="match status" value="1"/>
</dbReference>